<dbReference type="RefSeq" id="WP_066176267.1">
    <property type="nucleotide sequence ID" value="NZ_LQZT01000005.1"/>
</dbReference>
<feature type="chain" id="PRO_5008656644" evidence="1">
    <location>
        <begin position="28"/>
        <end position="261"/>
    </location>
</feature>
<gene>
    <name evidence="2" type="ORF">AWJ14_05205</name>
</gene>
<dbReference type="PANTHER" id="PTHR43546:SF3">
    <property type="entry name" value="UPF0173 METAL-DEPENDENT HYDROLASE MJ1163"/>
    <property type="match status" value="1"/>
</dbReference>
<proteinExistence type="predicted"/>
<keyword evidence="1" id="KW-0732">Signal</keyword>
<dbReference type="AlphaFoldDB" id="A0A1C1YYM9"/>
<dbReference type="STRING" id="1480615.AWJ14_05205"/>
<dbReference type="Gene3D" id="3.60.15.10">
    <property type="entry name" value="Ribonuclease Z/Hydroxyacylglutathione hydrolase-like"/>
    <property type="match status" value="1"/>
</dbReference>
<dbReference type="PROSITE" id="PS51318">
    <property type="entry name" value="TAT"/>
    <property type="match status" value="1"/>
</dbReference>
<evidence type="ECO:0000256" key="1">
    <source>
        <dbReference type="SAM" id="SignalP"/>
    </source>
</evidence>
<dbReference type="InterPro" id="IPR036866">
    <property type="entry name" value="RibonucZ/Hydroxyglut_hydro"/>
</dbReference>
<dbReference type="EMBL" id="LQZT01000005">
    <property type="protein sequence ID" value="OCW58643.1"/>
    <property type="molecule type" value="Genomic_DNA"/>
</dbReference>
<dbReference type="InterPro" id="IPR006311">
    <property type="entry name" value="TAT_signal"/>
</dbReference>
<comment type="caution">
    <text evidence="2">The sequence shown here is derived from an EMBL/GenBank/DDBJ whole genome shotgun (WGS) entry which is preliminary data.</text>
</comment>
<dbReference type="SUPFAM" id="SSF56281">
    <property type="entry name" value="Metallo-hydrolase/oxidoreductase"/>
    <property type="match status" value="1"/>
</dbReference>
<organism evidence="2 3">
    <name type="scientific">Hoeflea olei</name>
    <dbReference type="NCBI Taxonomy" id="1480615"/>
    <lineage>
        <taxon>Bacteria</taxon>
        <taxon>Pseudomonadati</taxon>
        <taxon>Pseudomonadota</taxon>
        <taxon>Alphaproteobacteria</taxon>
        <taxon>Hyphomicrobiales</taxon>
        <taxon>Rhizobiaceae</taxon>
        <taxon>Hoeflea</taxon>
    </lineage>
</organism>
<accession>A0A1C1YYM9</accession>
<keyword evidence="2" id="KW-0378">Hydrolase</keyword>
<dbReference type="PANTHER" id="PTHR43546">
    <property type="entry name" value="UPF0173 METAL-DEPENDENT HYDROLASE MJ1163-RELATED"/>
    <property type="match status" value="1"/>
</dbReference>
<keyword evidence="3" id="KW-1185">Reference proteome</keyword>
<protein>
    <submittedName>
        <fullName evidence="2">MBL fold metallo-hydrolase</fullName>
    </submittedName>
</protein>
<evidence type="ECO:0000313" key="3">
    <source>
        <dbReference type="Proteomes" id="UP000094795"/>
    </source>
</evidence>
<reference evidence="2 3" key="1">
    <citation type="submission" date="2015-12" db="EMBL/GenBank/DDBJ databases">
        <authorList>
            <person name="Shamseldin A."/>
            <person name="Moawad H."/>
            <person name="Abd El-Rahim W.M."/>
            <person name="Sadowsky M.J."/>
        </authorList>
    </citation>
    <scope>NUCLEOTIDE SEQUENCE [LARGE SCALE GENOMIC DNA]</scope>
    <source>
        <strain evidence="2 3">JC234</strain>
    </source>
</reference>
<sequence length="261" mass="27525">MTTRRSFIVGGAAAVGAITLLPSLGQAAANAASLDLMDGKITIHPVEHASFVMESPAGTIYVDPVGEALAYEALPKPDLILITHRHGDHYNADLLAALAPAPVLTNADVKGMMPEDLQGRADVIAPGESTEKMGVAIEAIAAYNTSADRQDFHPKARGDLGFVLTIDGSRIYISGDTEGTPEMRALEDIDLAFVCMNLPFTMDAEQAAGAVAEFAPAMVVPYHYRGRDGGTQDPEAFARMLSDAGGSTEVKLHDWYNGALG</sequence>
<dbReference type="InterPro" id="IPR050114">
    <property type="entry name" value="UPF0173_UPF0282_UlaG_hydrolase"/>
</dbReference>
<dbReference type="Pfam" id="PF13483">
    <property type="entry name" value="Lactamase_B_3"/>
    <property type="match status" value="1"/>
</dbReference>
<feature type="signal peptide" evidence="1">
    <location>
        <begin position="1"/>
        <end position="27"/>
    </location>
</feature>
<dbReference type="OrthoDB" id="9805728at2"/>
<name>A0A1C1YYM9_9HYPH</name>
<dbReference type="GO" id="GO:0016787">
    <property type="term" value="F:hydrolase activity"/>
    <property type="evidence" value="ECO:0007669"/>
    <property type="project" value="UniProtKB-KW"/>
</dbReference>
<dbReference type="Proteomes" id="UP000094795">
    <property type="component" value="Unassembled WGS sequence"/>
</dbReference>
<evidence type="ECO:0000313" key="2">
    <source>
        <dbReference type="EMBL" id="OCW58643.1"/>
    </source>
</evidence>